<feature type="domain" description="RING-type" evidence="21">
    <location>
        <begin position="405"/>
        <end position="447"/>
    </location>
</feature>
<keyword evidence="6 20" id="KW-0812">Transmembrane</keyword>
<comment type="pathway">
    <text evidence="3">Protein modification; protein ubiquitination.</text>
</comment>
<dbReference type="GO" id="GO:0016567">
    <property type="term" value="P:protein ubiquitination"/>
    <property type="evidence" value="ECO:0007669"/>
    <property type="project" value="TreeGrafter"/>
</dbReference>
<evidence type="ECO:0000256" key="12">
    <source>
        <dbReference type="ARBA" id="ARBA00022989"/>
    </source>
</evidence>
<dbReference type="GO" id="GO:0006511">
    <property type="term" value="P:ubiquitin-dependent protein catabolic process"/>
    <property type="evidence" value="ECO:0007669"/>
    <property type="project" value="TreeGrafter"/>
</dbReference>
<evidence type="ECO:0000313" key="23">
    <source>
        <dbReference type="Proteomes" id="UP000517678"/>
    </source>
</evidence>
<dbReference type="GO" id="GO:0061630">
    <property type="term" value="F:ubiquitin protein ligase activity"/>
    <property type="evidence" value="ECO:0007669"/>
    <property type="project" value="UniProtKB-EC"/>
</dbReference>
<evidence type="ECO:0000256" key="9">
    <source>
        <dbReference type="ARBA" id="ARBA00022786"/>
    </source>
</evidence>
<feature type="transmembrane region" description="Helical" evidence="20">
    <location>
        <begin position="150"/>
        <end position="172"/>
    </location>
</feature>
<keyword evidence="9" id="KW-0833">Ubl conjugation pathway</keyword>
<evidence type="ECO:0000256" key="4">
    <source>
        <dbReference type="ARBA" id="ARBA00012483"/>
    </source>
</evidence>
<evidence type="ECO:0000256" key="18">
    <source>
        <dbReference type="PROSITE-ProRule" id="PRU00175"/>
    </source>
</evidence>
<dbReference type="PANTHER" id="PTHR22696:SF1">
    <property type="entry name" value="E3 UBIQUITIN-PROTEIN LIGASE RNF26"/>
    <property type="match status" value="1"/>
</dbReference>
<feature type="transmembrane region" description="Helical" evidence="20">
    <location>
        <begin position="204"/>
        <end position="222"/>
    </location>
</feature>
<accession>A0A7K8AEL3</accession>
<protein>
    <recommendedName>
        <fullName evidence="16">E3 ubiquitin-protein ligase RNF26</fullName>
        <ecNumber evidence="4">2.3.2.27</ecNumber>
    </recommendedName>
    <alternativeName>
        <fullName evidence="17">RING finger protein 26</fullName>
    </alternativeName>
</protein>
<dbReference type="SUPFAM" id="SSF57850">
    <property type="entry name" value="RING/U-box"/>
    <property type="match status" value="1"/>
</dbReference>
<evidence type="ECO:0000256" key="5">
    <source>
        <dbReference type="ARBA" id="ARBA00022679"/>
    </source>
</evidence>
<evidence type="ECO:0000256" key="19">
    <source>
        <dbReference type="SAM" id="MobiDB-lite"/>
    </source>
</evidence>
<gene>
    <name evidence="22" type="primary">Rnf26_0</name>
    <name evidence="22" type="ORF">CNELOR_R01364</name>
</gene>
<dbReference type="Pfam" id="PF13920">
    <property type="entry name" value="zf-C3HC4_3"/>
    <property type="match status" value="1"/>
</dbReference>
<dbReference type="GO" id="GO:0005789">
    <property type="term" value="C:endoplasmic reticulum membrane"/>
    <property type="evidence" value="ECO:0007669"/>
    <property type="project" value="UniProtKB-SubCell"/>
</dbReference>
<feature type="transmembrane region" description="Helical" evidence="20">
    <location>
        <begin position="254"/>
        <end position="274"/>
    </location>
</feature>
<keyword evidence="7" id="KW-0479">Metal-binding</keyword>
<dbReference type="InterPro" id="IPR040089">
    <property type="entry name" value="RNF26_mRING-HC-C3HC5"/>
</dbReference>
<dbReference type="Proteomes" id="UP000517678">
    <property type="component" value="Unassembled WGS sequence"/>
</dbReference>
<evidence type="ECO:0000256" key="16">
    <source>
        <dbReference type="ARBA" id="ARBA00067352"/>
    </source>
</evidence>
<keyword evidence="13 20" id="KW-0472">Membrane</keyword>
<comment type="caution">
    <text evidence="22">The sequence shown here is derived from an EMBL/GenBank/DDBJ whole genome shotgun (WGS) entry which is preliminary data.</text>
</comment>
<dbReference type="EC" id="2.3.2.27" evidence="4"/>
<keyword evidence="10" id="KW-0256">Endoplasmic reticulum</keyword>
<dbReference type="InterPro" id="IPR001841">
    <property type="entry name" value="Znf_RING"/>
</dbReference>
<keyword evidence="12 20" id="KW-1133">Transmembrane helix</keyword>
<dbReference type="AlphaFoldDB" id="A0A7K8AEL3"/>
<keyword evidence="23" id="KW-1185">Reference proteome</keyword>
<comment type="catalytic activity">
    <reaction evidence="1">
        <text>S-ubiquitinyl-[E2 ubiquitin-conjugating enzyme]-L-cysteine + [acceptor protein]-L-lysine = [E2 ubiquitin-conjugating enzyme]-L-cysteine + N(6)-ubiquitinyl-[acceptor protein]-L-lysine.</text>
        <dbReference type="EC" id="2.3.2.27"/>
    </reaction>
</comment>
<evidence type="ECO:0000256" key="10">
    <source>
        <dbReference type="ARBA" id="ARBA00022824"/>
    </source>
</evidence>
<evidence type="ECO:0000313" key="22">
    <source>
        <dbReference type="EMBL" id="NXB00049.1"/>
    </source>
</evidence>
<evidence type="ECO:0000256" key="17">
    <source>
        <dbReference type="ARBA" id="ARBA00075536"/>
    </source>
</evidence>
<reference evidence="22 23" key="1">
    <citation type="submission" date="2019-09" db="EMBL/GenBank/DDBJ databases">
        <title>Bird 10,000 Genomes (B10K) Project - Family phase.</title>
        <authorList>
            <person name="Zhang G."/>
        </authorList>
    </citation>
    <scope>NUCLEOTIDE SEQUENCE [LARGE SCALE GENOMIC DNA]</scope>
    <source>
        <strain evidence="22">B10K-DU-029-38</strain>
        <tissue evidence="22">Muscle</tissue>
    </source>
</reference>
<evidence type="ECO:0000256" key="2">
    <source>
        <dbReference type="ARBA" id="ARBA00004477"/>
    </source>
</evidence>
<comment type="subunit">
    <text evidence="15">Interacts with INCA1. Interacts with TMEM43, ENDOD1, TMEM33 and TMED1 to form a complex capable of modulating innate immune signaling through the cGAS-STING pathway. Interacts with UBE2J1; this interaction is important for SQSTM1 ubiquitination.</text>
</comment>
<name>A0A7K8AEL3_9CORV</name>
<evidence type="ECO:0000256" key="20">
    <source>
        <dbReference type="SAM" id="Phobius"/>
    </source>
</evidence>
<evidence type="ECO:0000256" key="7">
    <source>
        <dbReference type="ARBA" id="ARBA00022723"/>
    </source>
</evidence>
<proteinExistence type="predicted"/>
<evidence type="ECO:0000256" key="14">
    <source>
        <dbReference type="ARBA" id="ARBA00057605"/>
    </source>
</evidence>
<dbReference type="InterPro" id="IPR013083">
    <property type="entry name" value="Znf_RING/FYVE/PHD"/>
</dbReference>
<dbReference type="GO" id="GO:0016874">
    <property type="term" value="F:ligase activity"/>
    <property type="evidence" value="ECO:0007669"/>
    <property type="project" value="UniProtKB-KW"/>
</dbReference>
<comment type="subcellular location">
    <subcellularLocation>
        <location evidence="2">Endoplasmic reticulum membrane</location>
        <topology evidence="2">Multi-pass membrane protein</topology>
    </subcellularLocation>
</comment>
<evidence type="ECO:0000256" key="11">
    <source>
        <dbReference type="ARBA" id="ARBA00022833"/>
    </source>
</evidence>
<evidence type="ECO:0000256" key="13">
    <source>
        <dbReference type="ARBA" id="ARBA00023136"/>
    </source>
</evidence>
<comment type="function">
    <text evidence="14">E3 ubiquitin-protein ligase that plays a key role in endosome organization by retaining vesicles in the perinuclear cloud. Acts as a platform for perinuclear positioning of the endosomal system by mediating ubiquitination of SQSTM1 through interaction with the ubiquitin conjugating enzyme UBE2J1. Ubiquitinated SQSTM1 attracts specific vesicle-associated adapters, forming a molecular bridge that restrains cognate vesicles in the perinuclear region and organizes the endosomal pathway for efficient cargo transport. Also acts as a regulator of type I interferon production in response to viral infection by mediating the formation of 'Lys-11'-linked polyubiquitin chains on TMEM173/STING, leading to stabilize TMEM173/STING. Also required to limit type I interferon response by promoting autophagic degradation of IRF3.</text>
</comment>
<evidence type="ECO:0000256" key="6">
    <source>
        <dbReference type="ARBA" id="ARBA00022692"/>
    </source>
</evidence>
<evidence type="ECO:0000256" key="3">
    <source>
        <dbReference type="ARBA" id="ARBA00004906"/>
    </source>
</evidence>
<sequence length="458" mass="50498">LRRGLRLLRDLLLLLLDLNFLLCSWLVSALLWLLLAAAVAGGDALALLRGCCAGTEGLSGLSAPAQSGLGAGLRCGQALGVGTRLLVDLGRVCLAGTRSLFTLLAALWDSLAGSVLRVSEVLAVFLPHVAGRATAVSIQLWPRCQLAFKLLSSATVVFMSIYFLVYSLAVVCHRGAQNLGTRFVTLWDSLAGLIFGVTDPLAAFLAHVSSGAIAMSMLLWLPFQLALKLLSFATWVFTSLFFIGVYILGILLRIVFLIAFFIVIYCNQELLWMLKEHLLGYSRRQQPVLWRLYHVAVLSLRRATTSQPWRRLVHGVLQVANWRRAGGMRNRGRDQLDAEQGPQPRPALSRSGTGQCHQALRKEPGTSGRTAVRRQQLNATAGSAEGTSGNNPWVLLKEQEERKKCVICQDQTKTVLLLPCRHLCLCQECTEVLLQQDIYQRNCPLCRQVILQTLNVYL</sequence>
<keyword evidence="5" id="KW-0808">Transferase</keyword>
<feature type="transmembrane region" description="Helical" evidence="20">
    <location>
        <begin position="12"/>
        <end position="40"/>
    </location>
</feature>
<evidence type="ECO:0000256" key="1">
    <source>
        <dbReference type="ARBA" id="ARBA00000900"/>
    </source>
</evidence>
<dbReference type="CDD" id="cd16788">
    <property type="entry name" value="mRING-HC-C3HC5_RNF26"/>
    <property type="match status" value="1"/>
</dbReference>
<keyword evidence="11" id="KW-0862">Zinc</keyword>
<evidence type="ECO:0000256" key="15">
    <source>
        <dbReference type="ARBA" id="ARBA00063040"/>
    </source>
</evidence>
<dbReference type="EMBL" id="VZTF01000724">
    <property type="protein sequence ID" value="NXB00049.1"/>
    <property type="molecule type" value="Genomic_DNA"/>
</dbReference>
<dbReference type="GO" id="GO:0008270">
    <property type="term" value="F:zinc ion binding"/>
    <property type="evidence" value="ECO:0007669"/>
    <property type="project" value="UniProtKB-KW"/>
</dbReference>
<dbReference type="Gene3D" id="3.30.40.10">
    <property type="entry name" value="Zinc/RING finger domain, C3HC4 (zinc finger)"/>
    <property type="match status" value="1"/>
</dbReference>
<keyword evidence="8 18" id="KW-0863">Zinc-finger</keyword>
<organism evidence="22 23">
    <name type="scientific">Cnemophilus loriae</name>
    <name type="common">Loria's bird-of-paradise</name>
    <dbReference type="NCBI Taxonomy" id="254448"/>
    <lineage>
        <taxon>Eukaryota</taxon>
        <taxon>Metazoa</taxon>
        <taxon>Chordata</taxon>
        <taxon>Craniata</taxon>
        <taxon>Vertebrata</taxon>
        <taxon>Euteleostomi</taxon>
        <taxon>Archelosauria</taxon>
        <taxon>Archosauria</taxon>
        <taxon>Dinosauria</taxon>
        <taxon>Saurischia</taxon>
        <taxon>Theropoda</taxon>
        <taxon>Coelurosauria</taxon>
        <taxon>Aves</taxon>
        <taxon>Neognathae</taxon>
        <taxon>Neoaves</taxon>
        <taxon>Telluraves</taxon>
        <taxon>Australaves</taxon>
        <taxon>Passeriformes</taxon>
        <taxon>Corvoidea</taxon>
        <taxon>Corvidae</taxon>
        <taxon>Cnemophilus</taxon>
    </lineage>
</organism>
<dbReference type="PROSITE" id="PS50089">
    <property type="entry name" value="ZF_RING_2"/>
    <property type="match status" value="1"/>
</dbReference>
<keyword evidence="22" id="KW-0436">Ligase</keyword>
<dbReference type="PANTHER" id="PTHR22696">
    <property type="entry name" value="E3 UBIQUITIN-PROTEIN LIGASE RNF26"/>
    <property type="match status" value="1"/>
</dbReference>
<feature type="region of interest" description="Disordered" evidence="19">
    <location>
        <begin position="329"/>
        <end position="371"/>
    </location>
</feature>
<feature type="non-terminal residue" evidence="22">
    <location>
        <position position="1"/>
    </location>
</feature>
<evidence type="ECO:0000256" key="8">
    <source>
        <dbReference type="ARBA" id="ARBA00022771"/>
    </source>
</evidence>
<dbReference type="SMART" id="SM00184">
    <property type="entry name" value="RING"/>
    <property type="match status" value="1"/>
</dbReference>
<feature type="non-terminal residue" evidence="22">
    <location>
        <position position="458"/>
    </location>
</feature>
<evidence type="ECO:0000259" key="21">
    <source>
        <dbReference type="PROSITE" id="PS50089"/>
    </source>
</evidence>
<dbReference type="FunFam" id="3.30.40.10:FF:000387">
    <property type="entry name" value="RING finger protein 26"/>
    <property type="match status" value="1"/>
</dbReference>